<sequence length="89" mass="9908">MYGPVSKDGPSMEFGEVGEEIKDEARRRVVKEIVAKLKVDADDVTEITGTPVEEIDPFWSKENQKHLEVAAERLDSGKGEMHGLIPLND</sequence>
<protein>
    <submittedName>
        <fullName evidence="1">Uncharacterized protein</fullName>
    </submittedName>
</protein>
<gene>
    <name evidence="1" type="ORF">CKJAJONC_01836</name>
</gene>
<evidence type="ECO:0000313" key="1">
    <source>
        <dbReference type="EMBL" id="VWL96164.1"/>
    </source>
</evidence>
<dbReference type="EMBL" id="CABWIF010000019">
    <property type="protein sequence ID" value="VWL96164.1"/>
    <property type="molecule type" value="Genomic_DNA"/>
</dbReference>
<dbReference type="AlphaFoldDB" id="A0A5K1J1J2"/>
<name>A0A5K1J1J2_9ACTN</name>
<accession>A0A5K1J1J2</accession>
<dbReference type="RefSeq" id="WP_152067965.1">
    <property type="nucleotide sequence ID" value="NZ_CABWIF010000019.1"/>
</dbReference>
<organism evidence="1 2">
    <name type="scientific">Collinsella aerofaciens</name>
    <dbReference type="NCBI Taxonomy" id="74426"/>
    <lineage>
        <taxon>Bacteria</taxon>
        <taxon>Bacillati</taxon>
        <taxon>Actinomycetota</taxon>
        <taxon>Coriobacteriia</taxon>
        <taxon>Coriobacteriales</taxon>
        <taxon>Coriobacteriaceae</taxon>
        <taxon>Collinsella</taxon>
    </lineage>
</organism>
<dbReference type="Proteomes" id="UP000368032">
    <property type="component" value="Unassembled WGS sequence"/>
</dbReference>
<evidence type="ECO:0000313" key="2">
    <source>
        <dbReference type="Proteomes" id="UP000368032"/>
    </source>
</evidence>
<proteinExistence type="predicted"/>
<reference evidence="1 2" key="1">
    <citation type="submission" date="2019-10" db="EMBL/GenBank/DDBJ databases">
        <authorList>
            <person name="Wolf R A."/>
        </authorList>
    </citation>
    <scope>NUCLEOTIDE SEQUENCE [LARGE SCALE GENOMIC DNA]</scope>
    <source>
        <strain evidence="1">Collinsella_aerofaciens_DSM_13712</strain>
    </source>
</reference>